<reference evidence="2" key="1">
    <citation type="submission" date="2020-08" db="EMBL/GenBank/DDBJ databases">
        <title>Genome sequencing and assembly of the red palm weevil Rhynchophorus ferrugineus.</title>
        <authorList>
            <person name="Dias G.B."/>
            <person name="Bergman C.M."/>
            <person name="Manee M."/>
        </authorList>
    </citation>
    <scope>NUCLEOTIDE SEQUENCE</scope>
    <source>
        <strain evidence="2">AA-2017</strain>
        <tissue evidence="2">Whole larva</tissue>
    </source>
</reference>
<feature type="region of interest" description="Disordered" evidence="1">
    <location>
        <begin position="1"/>
        <end position="47"/>
    </location>
</feature>
<keyword evidence="3" id="KW-1185">Reference proteome</keyword>
<comment type="caution">
    <text evidence="2">The sequence shown here is derived from an EMBL/GenBank/DDBJ whole genome shotgun (WGS) entry which is preliminary data.</text>
</comment>
<proteinExistence type="predicted"/>
<dbReference type="Proteomes" id="UP000625711">
    <property type="component" value="Unassembled WGS sequence"/>
</dbReference>
<sequence>VSLIKDTPFEVETNEPTHTYTQNHRDPNHLFPQTENEEGRKRKKSQH</sequence>
<accession>A0A834I8G2</accession>
<evidence type="ECO:0000256" key="1">
    <source>
        <dbReference type="SAM" id="MobiDB-lite"/>
    </source>
</evidence>
<evidence type="ECO:0000313" key="3">
    <source>
        <dbReference type="Proteomes" id="UP000625711"/>
    </source>
</evidence>
<feature type="non-terminal residue" evidence="2">
    <location>
        <position position="1"/>
    </location>
</feature>
<dbReference type="AlphaFoldDB" id="A0A834I8G2"/>
<evidence type="ECO:0000313" key="2">
    <source>
        <dbReference type="EMBL" id="KAF7273993.1"/>
    </source>
</evidence>
<gene>
    <name evidence="2" type="ORF">GWI33_013320</name>
</gene>
<name>A0A834I8G2_RHYFE</name>
<organism evidence="2 3">
    <name type="scientific">Rhynchophorus ferrugineus</name>
    <name type="common">Red palm weevil</name>
    <name type="synonym">Curculio ferrugineus</name>
    <dbReference type="NCBI Taxonomy" id="354439"/>
    <lineage>
        <taxon>Eukaryota</taxon>
        <taxon>Metazoa</taxon>
        <taxon>Ecdysozoa</taxon>
        <taxon>Arthropoda</taxon>
        <taxon>Hexapoda</taxon>
        <taxon>Insecta</taxon>
        <taxon>Pterygota</taxon>
        <taxon>Neoptera</taxon>
        <taxon>Endopterygota</taxon>
        <taxon>Coleoptera</taxon>
        <taxon>Polyphaga</taxon>
        <taxon>Cucujiformia</taxon>
        <taxon>Curculionidae</taxon>
        <taxon>Dryophthorinae</taxon>
        <taxon>Rhynchophorus</taxon>
    </lineage>
</organism>
<protein>
    <submittedName>
        <fullName evidence="2">Uncharacterized protein</fullName>
    </submittedName>
</protein>
<dbReference type="EMBL" id="JAACXV010013180">
    <property type="protein sequence ID" value="KAF7273993.1"/>
    <property type="molecule type" value="Genomic_DNA"/>
</dbReference>